<dbReference type="GO" id="GO:0042602">
    <property type="term" value="F:riboflavin reductase (NADPH) activity"/>
    <property type="evidence" value="ECO:0007669"/>
    <property type="project" value="TreeGrafter"/>
</dbReference>
<dbReference type="InterPro" id="IPR050268">
    <property type="entry name" value="NADH-dep_flavin_reductase"/>
</dbReference>
<sequence length="190" mass="19609">MSSTGQPADLLAPRAVPDPATGVPASLREVMGQFATGVVLLTVGGANVHGMTANAFSAVSLDPPQILCCVAHTAVMHRALTAERGFGVSIMGGAQEDTARYFADKNRVLGPAQFDAIDCRTGPLTRAPLLNGALAWLECEVVDAHVSGDHSIFVGEVLSSTRGSGDAALLFFDGAFQSSLSIKTLKEGIA</sequence>
<evidence type="ECO:0000313" key="3">
    <source>
        <dbReference type="EMBL" id="GIM81993.1"/>
    </source>
</evidence>
<dbReference type="PANTHER" id="PTHR30466:SF1">
    <property type="entry name" value="FMN REDUCTASE (NADH) RUTF"/>
    <property type="match status" value="1"/>
</dbReference>
<dbReference type="EMBL" id="BOQP01000050">
    <property type="protein sequence ID" value="GIM81993.1"/>
    <property type="molecule type" value="Genomic_DNA"/>
</dbReference>
<dbReference type="InterPro" id="IPR012349">
    <property type="entry name" value="Split_barrel_FMN-bd"/>
</dbReference>
<dbReference type="RefSeq" id="WP_244876639.1">
    <property type="nucleotide sequence ID" value="NZ_BAAATW010000018.1"/>
</dbReference>
<dbReference type="Pfam" id="PF01613">
    <property type="entry name" value="Flavin_Reduct"/>
    <property type="match status" value="1"/>
</dbReference>
<keyword evidence="4" id="KW-1185">Reference proteome</keyword>
<name>A0A919T178_9ACTN</name>
<protein>
    <submittedName>
        <fullName evidence="3">Oxidoreductase</fullName>
    </submittedName>
</protein>
<evidence type="ECO:0000256" key="1">
    <source>
        <dbReference type="ARBA" id="ARBA00023002"/>
    </source>
</evidence>
<comment type="caution">
    <text evidence="3">The sequence shown here is derived from an EMBL/GenBank/DDBJ whole genome shotgun (WGS) entry which is preliminary data.</text>
</comment>
<gene>
    <name evidence="3" type="ORF">Aco04nite_79350</name>
</gene>
<dbReference type="PANTHER" id="PTHR30466">
    <property type="entry name" value="FLAVIN REDUCTASE"/>
    <property type="match status" value="1"/>
</dbReference>
<reference evidence="3" key="1">
    <citation type="submission" date="2021-03" db="EMBL/GenBank/DDBJ databases">
        <title>Whole genome shotgun sequence of Actinoplanes consettensis NBRC 14913.</title>
        <authorList>
            <person name="Komaki H."/>
            <person name="Tamura T."/>
        </authorList>
    </citation>
    <scope>NUCLEOTIDE SEQUENCE</scope>
    <source>
        <strain evidence="3">NBRC 14913</strain>
    </source>
</reference>
<dbReference type="Gene3D" id="2.30.110.10">
    <property type="entry name" value="Electron Transport, Fmn-binding Protein, Chain A"/>
    <property type="match status" value="1"/>
</dbReference>
<dbReference type="AlphaFoldDB" id="A0A919T178"/>
<evidence type="ECO:0000313" key="4">
    <source>
        <dbReference type="Proteomes" id="UP000680865"/>
    </source>
</evidence>
<proteinExistence type="predicted"/>
<accession>A0A919T178</accession>
<dbReference type="GO" id="GO:0010181">
    <property type="term" value="F:FMN binding"/>
    <property type="evidence" value="ECO:0007669"/>
    <property type="project" value="InterPro"/>
</dbReference>
<dbReference type="Proteomes" id="UP000680865">
    <property type="component" value="Unassembled WGS sequence"/>
</dbReference>
<dbReference type="GO" id="GO:0006208">
    <property type="term" value="P:pyrimidine nucleobase catabolic process"/>
    <property type="evidence" value="ECO:0007669"/>
    <property type="project" value="TreeGrafter"/>
</dbReference>
<evidence type="ECO:0000259" key="2">
    <source>
        <dbReference type="SMART" id="SM00903"/>
    </source>
</evidence>
<organism evidence="3 4">
    <name type="scientific">Winogradskya consettensis</name>
    <dbReference type="NCBI Taxonomy" id="113560"/>
    <lineage>
        <taxon>Bacteria</taxon>
        <taxon>Bacillati</taxon>
        <taxon>Actinomycetota</taxon>
        <taxon>Actinomycetes</taxon>
        <taxon>Micromonosporales</taxon>
        <taxon>Micromonosporaceae</taxon>
        <taxon>Winogradskya</taxon>
    </lineage>
</organism>
<dbReference type="InterPro" id="IPR002563">
    <property type="entry name" value="Flavin_Rdtase-like_dom"/>
</dbReference>
<feature type="domain" description="Flavin reductase like" evidence="2">
    <location>
        <begin position="31"/>
        <end position="178"/>
    </location>
</feature>
<dbReference type="SUPFAM" id="SSF50475">
    <property type="entry name" value="FMN-binding split barrel"/>
    <property type="match status" value="1"/>
</dbReference>
<dbReference type="SMART" id="SM00903">
    <property type="entry name" value="Flavin_Reduct"/>
    <property type="match status" value="1"/>
</dbReference>
<keyword evidence="1" id="KW-0560">Oxidoreductase</keyword>